<dbReference type="EMBL" id="CACVKT020009539">
    <property type="protein sequence ID" value="CAC5422284.1"/>
    <property type="molecule type" value="Genomic_DNA"/>
</dbReference>
<sequence>MEDDVCVPCRLNTYGNQCLLKCFCYSDQRCHHILGCVNAFTIAQSPSTQSTASSTENVTQKGTTLLNTIEEVKVTNPTSTRKNNYGLLDREIVLYSVIVACILVILRLSYSVVKSKQKAKIKFDMCNAMQNTHSNRRHSLINANEIDEYMIVKNSDINMKYINERNMDDETQKNTENTSYLRPIHSEEKSSSTSVSDKSVNKSYLSFHESDQHIHSDQSQGDDDTTSYLRPYHTIDEDWKDKTHQYDVAHVQRKNSDDSTDFSTQTDRYLNPYQPLKDDWKQLSHSYKAPVTVHKCQQNLMIPFQSDEEPE</sequence>
<evidence type="ECO:0000313" key="3">
    <source>
        <dbReference type="EMBL" id="CAC5422284.1"/>
    </source>
</evidence>
<feature type="region of interest" description="Disordered" evidence="1">
    <location>
        <begin position="168"/>
        <end position="197"/>
    </location>
</feature>
<feature type="region of interest" description="Disordered" evidence="1">
    <location>
        <begin position="209"/>
        <end position="229"/>
    </location>
</feature>
<feature type="region of interest" description="Disordered" evidence="1">
    <location>
        <begin position="250"/>
        <end position="270"/>
    </location>
</feature>
<dbReference type="OrthoDB" id="6060805at2759"/>
<keyword evidence="4" id="KW-1185">Reference proteome</keyword>
<keyword evidence="2" id="KW-0472">Membrane</keyword>
<organism evidence="3 4">
    <name type="scientific">Mytilus coruscus</name>
    <name type="common">Sea mussel</name>
    <dbReference type="NCBI Taxonomy" id="42192"/>
    <lineage>
        <taxon>Eukaryota</taxon>
        <taxon>Metazoa</taxon>
        <taxon>Spiralia</taxon>
        <taxon>Lophotrochozoa</taxon>
        <taxon>Mollusca</taxon>
        <taxon>Bivalvia</taxon>
        <taxon>Autobranchia</taxon>
        <taxon>Pteriomorphia</taxon>
        <taxon>Mytilida</taxon>
        <taxon>Mytiloidea</taxon>
        <taxon>Mytilidae</taxon>
        <taxon>Mytilinae</taxon>
        <taxon>Mytilus</taxon>
    </lineage>
</organism>
<evidence type="ECO:0000313" key="4">
    <source>
        <dbReference type="Proteomes" id="UP000507470"/>
    </source>
</evidence>
<protein>
    <recommendedName>
        <fullName evidence="5">MEGF10_11</fullName>
    </recommendedName>
</protein>
<keyword evidence="2" id="KW-1133">Transmembrane helix</keyword>
<feature type="transmembrane region" description="Helical" evidence="2">
    <location>
        <begin position="92"/>
        <end position="113"/>
    </location>
</feature>
<dbReference type="Proteomes" id="UP000507470">
    <property type="component" value="Unassembled WGS sequence"/>
</dbReference>
<evidence type="ECO:0008006" key="5">
    <source>
        <dbReference type="Google" id="ProtNLM"/>
    </source>
</evidence>
<evidence type="ECO:0000256" key="2">
    <source>
        <dbReference type="SAM" id="Phobius"/>
    </source>
</evidence>
<gene>
    <name evidence="3" type="ORF">MCOR_54341</name>
</gene>
<accession>A0A6J8ENW2</accession>
<keyword evidence="2" id="KW-0812">Transmembrane</keyword>
<dbReference type="AlphaFoldDB" id="A0A6J8ENW2"/>
<reference evidence="3 4" key="1">
    <citation type="submission" date="2020-06" db="EMBL/GenBank/DDBJ databases">
        <authorList>
            <person name="Li R."/>
            <person name="Bekaert M."/>
        </authorList>
    </citation>
    <scope>NUCLEOTIDE SEQUENCE [LARGE SCALE GENOMIC DNA]</scope>
    <source>
        <strain evidence="4">wild</strain>
    </source>
</reference>
<proteinExistence type="predicted"/>
<name>A0A6J8ENW2_MYTCO</name>
<evidence type="ECO:0000256" key="1">
    <source>
        <dbReference type="SAM" id="MobiDB-lite"/>
    </source>
</evidence>